<evidence type="ECO:0000256" key="5">
    <source>
        <dbReference type="PROSITE-ProRule" id="PRU01023"/>
    </source>
</evidence>
<dbReference type="PROSITE" id="PS51686">
    <property type="entry name" value="SAM_MT_RSMB_NOP"/>
    <property type="match status" value="1"/>
</dbReference>
<feature type="binding site" evidence="5">
    <location>
        <position position="270"/>
    </location>
    <ligand>
        <name>S-adenosyl-L-methionine</name>
        <dbReference type="ChEBI" id="CHEBI:59789"/>
    </ligand>
</feature>
<dbReference type="GO" id="GO:0005730">
    <property type="term" value="C:nucleolus"/>
    <property type="evidence" value="ECO:0007669"/>
    <property type="project" value="TreeGrafter"/>
</dbReference>
<feature type="compositionally biased region" description="Basic and acidic residues" evidence="6">
    <location>
        <begin position="341"/>
        <end position="355"/>
    </location>
</feature>
<dbReference type="InterPro" id="IPR029063">
    <property type="entry name" value="SAM-dependent_MTases_sf"/>
</dbReference>
<gene>
    <name evidence="8" type="ORF">BDZ85DRAFT_313449</name>
</gene>
<keyword evidence="3 5" id="KW-0949">S-adenosyl-L-methionine</keyword>
<comment type="caution">
    <text evidence="5">Lacks conserved residue(s) required for the propagation of feature annotation.</text>
</comment>
<dbReference type="SUPFAM" id="SSF53335">
    <property type="entry name" value="S-adenosyl-L-methionine-dependent methyltransferases"/>
    <property type="match status" value="1"/>
</dbReference>
<keyword evidence="2 5" id="KW-0808">Transferase</keyword>
<dbReference type="PANTHER" id="PTHR22807:SF4">
    <property type="entry name" value="28S RRNA (CYTOSINE-C(5))-METHYLTRANSFERASE"/>
    <property type="match status" value="1"/>
</dbReference>
<dbReference type="Pfam" id="PF21153">
    <property type="entry name" value="NSUN5_N"/>
    <property type="match status" value="1"/>
</dbReference>
<comment type="similarity">
    <text evidence="5">Belongs to the class I-like SAM-binding methyltransferase superfamily. RsmB/NOP family.</text>
</comment>
<dbReference type="InterPro" id="IPR048889">
    <property type="entry name" value="NSUN5_RCM1_N"/>
</dbReference>
<dbReference type="AlphaFoldDB" id="A0A6A6GA70"/>
<dbReference type="InterPro" id="IPR049560">
    <property type="entry name" value="MeTrfase_RsmB-F_NOP2_cat"/>
</dbReference>
<reference evidence="9" key="1">
    <citation type="journal article" date="2020" name="Stud. Mycol.">
        <title>101 Dothideomycetes genomes: A test case for predicting lifestyles and emergence of pathogens.</title>
        <authorList>
            <person name="Haridas S."/>
            <person name="Albert R."/>
            <person name="Binder M."/>
            <person name="Bloem J."/>
            <person name="LaButti K."/>
            <person name="Salamov A."/>
            <person name="Andreopoulos B."/>
            <person name="Baker S."/>
            <person name="Barry K."/>
            <person name="Bills G."/>
            <person name="Bluhm B."/>
            <person name="Cannon C."/>
            <person name="Castanera R."/>
            <person name="Culley D."/>
            <person name="Daum C."/>
            <person name="Ezra D."/>
            <person name="Gonzalez J."/>
            <person name="Henrissat B."/>
            <person name="Kuo A."/>
            <person name="Liang C."/>
            <person name="Lipzen A."/>
            <person name="Lutzoni F."/>
            <person name="Magnuson J."/>
            <person name="Mondo S."/>
            <person name="Nolan M."/>
            <person name="Ohm R."/>
            <person name="Pangilinan J."/>
            <person name="Park H.-J."/>
            <person name="Ramirez L."/>
            <person name="Alfaro M."/>
            <person name="Sun H."/>
            <person name="Tritt A."/>
            <person name="Yoshinaga Y."/>
            <person name="Zwiers L.-H."/>
            <person name="Turgeon B."/>
            <person name="Goodwin S."/>
            <person name="Spatafora J."/>
            <person name="Crous P."/>
            <person name="Grigoriev I."/>
        </authorList>
    </citation>
    <scope>NUCLEOTIDE SEQUENCE [LARGE SCALE GENOMIC DNA]</scope>
    <source>
        <strain evidence="9">CECT 20119</strain>
    </source>
</reference>
<organism evidence="8 9">
    <name type="scientific">Elsinoe ampelina</name>
    <dbReference type="NCBI Taxonomy" id="302913"/>
    <lineage>
        <taxon>Eukaryota</taxon>
        <taxon>Fungi</taxon>
        <taxon>Dikarya</taxon>
        <taxon>Ascomycota</taxon>
        <taxon>Pezizomycotina</taxon>
        <taxon>Dothideomycetes</taxon>
        <taxon>Dothideomycetidae</taxon>
        <taxon>Myriangiales</taxon>
        <taxon>Elsinoaceae</taxon>
        <taxon>Elsinoe</taxon>
    </lineage>
</organism>
<keyword evidence="4 5" id="KW-0694">RNA-binding</keyword>
<dbReference type="GO" id="GO:0008173">
    <property type="term" value="F:RNA methyltransferase activity"/>
    <property type="evidence" value="ECO:0007669"/>
    <property type="project" value="InterPro"/>
</dbReference>
<proteinExistence type="inferred from homology"/>
<feature type="region of interest" description="Disordered" evidence="6">
    <location>
        <begin position="340"/>
        <end position="387"/>
    </location>
</feature>
<dbReference type="Gene3D" id="3.30.70.1170">
    <property type="entry name" value="Sun protein, domain 3"/>
    <property type="match status" value="1"/>
</dbReference>
<dbReference type="Proteomes" id="UP000799538">
    <property type="component" value="Unassembled WGS sequence"/>
</dbReference>
<dbReference type="PRINTS" id="PR02008">
    <property type="entry name" value="RCMTFAMILY"/>
</dbReference>
<evidence type="ECO:0000256" key="4">
    <source>
        <dbReference type="ARBA" id="ARBA00022884"/>
    </source>
</evidence>
<evidence type="ECO:0000256" key="2">
    <source>
        <dbReference type="ARBA" id="ARBA00022679"/>
    </source>
</evidence>
<evidence type="ECO:0000256" key="1">
    <source>
        <dbReference type="ARBA" id="ARBA00022603"/>
    </source>
</evidence>
<dbReference type="EMBL" id="ML992508">
    <property type="protein sequence ID" value="KAF2222489.1"/>
    <property type="molecule type" value="Genomic_DNA"/>
</dbReference>
<evidence type="ECO:0000256" key="3">
    <source>
        <dbReference type="ARBA" id="ARBA00022691"/>
    </source>
</evidence>
<evidence type="ECO:0000259" key="7">
    <source>
        <dbReference type="PROSITE" id="PS51686"/>
    </source>
</evidence>
<name>A0A6A6GA70_9PEZI</name>
<dbReference type="OrthoDB" id="435282at2759"/>
<dbReference type="InterPro" id="IPR049561">
    <property type="entry name" value="NSUN5_7_fdxn-like"/>
</dbReference>
<dbReference type="InterPro" id="IPR001678">
    <property type="entry name" value="MeTrfase_RsmB-F_NOP2_dom"/>
</dbReference>
<dbReference type="Gene3D" id="3.40.50.150">
    <property type="entry name" value="Vaccinia Virus protein VP39"/>
    <property type="match status" value="1"/>
</dbReference>
<accession>A0A6A6GA70</accession>
<feature type="binding site" evidence="5">
    <location>
        <begin position="238"/>
        <end position="244"/>
    </location>
    <ligand>
        <name>S-adenosyl-L-methionine</name>
        <dbReference type="ChEBI" id="CHEBI:59789"/>
    </ligand>
</feature>
<dbReference type="CDD" id="cd02440">
    <property type="entry name" value="AdoMet_MTases"/>
    <property type="match status" value="1"/>
</dbReference>
<dbReference type="PANTHER" id="PTHR22807">
    <property type="entry name" value="NOP2 YEAST -RELATED NOL1/NOP2/FMU SUN DOMAIN-CONTAINING"/>
    <property type="match status" value="1"/>
</dbReference>
<feature type="domain" description="SAM-dependent MTase RsmB/NOP-type" evidence="7">
    <location>
        <begin position="136"/>
        <end position="475"/>
    </location>
</feature>
<feature type="binding site" evidence="5">
    <location>
        <position position="317"/>
    </location>
    <ligand>
        <name>S-adenosyl-L-methionine</name>
        <dbReference type="ChEBI" id="CHEBI:59789"/>
    </ligand>
</feature>
<dbReference type="InterPro" id="IPR023267">
    <property type="entry name" value="RCMT"/>
</dbReference>
<keyword evidence="1 5" id="KW-0489">Methyltransferase</keyword>
<evidence type="ECO:0000313" key="9">
    <source>
        <dbReference type="Proteomes" id="UP000799538"/>
    </source>
</evidence>
<keyword evidence="9" id="KW-1185">Reference proteome</keyword>
<dbReference type="GO" id="GO:0003723">
    <property type="term" value="F:RNA binding"/>
    <property type="evidence" value="ECO:0007669"/>
    <property type="project" value="UniProtKB-UniRule"/>
</dbReference>
<sequence length="475" mass="52205">MSLYFEAAKILEDINEKHISLKERVFKDKELKSSPATVFALVSEAGKWSEILSEVIDRSQVLSLERKLTPALSVVLVHDILLAKNGLALSKKHVLYDTITKHRARLTAELTRSRIKRSLPSLDALRSQINATATSVDIEAGGFHPRWVRVNTLVTSVDAVTSEHFSTHQTVSTLAALSSTPNGIYVDPHIPSLLALHPSVDLTRTKAYRSGHIILQDKASCFPAFLLDPSDGRVIDGCAAPGNKTTHLASILHEKDLASGNDSKRVIACERSPPRAETLKTMVRKAGADKVIDVRAGQDFLMLKPDDWQDVSAILLDPSCSGSGIVGRDDGTRRKIIFPVDPKKTSTAESKDVGKGKKRKRGKEDAAQPRGSATNGDAPVESQVVPEDEEVDAQYTQVVEGEKLKERLRALSSFQLKLLLHAFRFSGAKRITYSTCSIHVEENEGVVVKALISDVARERGWRVMTRAEQVDGMQR</sequence>
<dbReference type="Pfam" id="PF01189">
    <property type="entry name" value="Methyltr_RsmB-F"/>
    <property type="match status" value="1"/>
</dbReference>
<dbReference type="GO" id="GO:0070475">
    <property type="term" value="P:rRNA base methylation"/>
    <property type="evidence" value="ECO:0007669"/>
    <property type="project" value="TreeGrafter"/>
</dbReference>
<evidence type="ECO:0000313" key="8">
    <source>
        <dbReference type="EMBL" id="KAF2222489.1"/>
    </source>
</evidence>
<feature type="active site" description="Nucleophile" evidence="5">
    <location>
        <position position="436"/>
    </location>
</feature>
<protein>
    <submittedName>
        <fullName evidence="8">S-adenosyl-L-methionine-dependent methyltransferase</fullName>
    </submittedName>
</protein>
<evidence type="ECO:0000256" key="6">
    <source>
        <dbReference type="SAM" id="MobiDB-lite"/>
    </source>
</evidence>
<dbReference type="Pfam" id="PF21148">
    <property type="entry name" value="NSUN5_fdxn-like"/>
    <property type="match status" value="1"/>
</dbReference>